<evidence type="ECO:0000256" key="8">
    <source>
        <dbReference type="ARBA" id="ARBA00022553"/>
    </source>
</evidence>
<evidence type="ECO:0000256" key="18">
    <source>
        <dbReference type="SAM" id="Phobius"/>
    </source>
</evidence>
<comment type="similarity">
    <text evidence="3">Belongs to the cation transport ATPase (P-type) (TC 3.A.3) family. Type IIIB subfamily.</text>
</comment>
<evidence type="ECO:0000256" key="1">
    <source>
        <dbReference type="ARBA" id="ARBA00003954"/>
    </source>
</evidence>
<evidence type="ECO:0000256" key="5">
    <source>
        <dbReference type="ARBA" id="ARBA00013555"/>
    </source>
</evidence>
<evidence type="ECO:0000313" key="21">
    <source>
        <dbReference type="Proteomes" id="UP001595530"/>
    </source>
</evidence>
<evidence type="ECO:0000256" key="17">
    <source>
        <dbReference type="ARBA" id="ARBA00047295"/>
    </source>
</evidence>
<dbReference type="Pfam" id="PF00689">
    <property type="entry name" value="Cation_ATPase_C"/>
    <property type="match status" value="1"/>
</dbReference>
<comment type="function">
    <text evidence="1">Mediates magnesium influx to the cytosol.</text>
</comment>
<dbReference type="SFLD" id="SFLDG00002">
    <property type="entry name" value="C1.7:_P-type_atpase_like"/>
    <property type="match status" value="1"/>
</dbReference>
<evidence type="ECO:0000256" key="10">
    <source>
        <dbReference type="ARBA" id="ARBA00022741"/>
    </source>
</evidence>
<keyword evidence="13" id="KW-1278">Translocase</keyword>
<evidence type="ECO:0000256" key="7">
    <source>
        <dbReference type="ARBA" id="ARBA00022519"/>
    </source>
</evidence>
<dbReference type="Pfam" id="PF00690">
    <property type="entry name" value="Cation_ATPase_N"/>
    <property type="match status" value="1"/>
</dbReference>
<evidence type="ECO:0000256" key="16">
    <source>
        <dbReference type="ARBA" id="ARBA00029806"/>
    </source>
</evidence>
<dbReference type="InterPro" id="IPR044492">
    <property type="entry name" value="P_typ_ATPase_HD_dom"/>
</dbReference>
<dbReference type="RefSeq" id="WP_390328204.1">
    <property type="nucleotide sequence ID" value="NZ_JBHRTP010000024.1"/>
</dbReference>
<dbReference type="CDD" id="cd02077">
    <property type="entry name" value="P-type_ATPase_Mg"/>
    <property type="match status" value="1"/>
</dbReference>
<dbReference type="InterPro" id="IPR006415">
    <property type="entry name" value="P-type_ATPase_IIIB"/>
</dbReference>
<dbReference type="Gene3D" id="1.20.1110.10">
    <property type="entry name" value="Calcium-transporting ATPase, transmembrane domain"/>
    <property type="match status" value="1"/>
</dbReference>
<comment type="subcellular location">
    <subcellularLocation>
        <location evidence="2">Cell inner membrane</location>
        <topology evidence="2">Multi-pass membrane protein</topology>
    </subcellularLocation>
</comment>
<name>A0ABV7EZI6_9BURK</name>
<keyword evidence="9 18" id="KW-0812">Transmembrane</keyword>
<dbReference type="InterPro" id="IPR036412">
    <property type="entry name" value="HAD-like_sf"/>
</dbReference>
<organism evidence="20 21">
    <name type="scientific">Undibacterium arcticum</name>
    <dbReference type="NCBI Taxonomy" id="1762892"/>
    <lineage>
        <taxon>Bacteria</taxon>
        <taxon>Pseudomonadati</taxon>
        <taxon>Pseudomonadota</taxon>
        <taxon>Betaproteobacteria</taxon>
        <taxon>Burkholderiales</taxon>
        <taxon>Oxalobacteraceae</taxon>
        <taxon>Undibacterium</taxon>
    </lineage>
</organism>
<keyword evidence="6" id="KW-1003">Cell membrane</keyword>
<accession>A0ABV7EZI6</accession>
<dbReference type="SUPFAM" id="SSF81660">
    <property type="entry name" value="Metal cation-transporting ATPase, ATP-binding domain N"/>
    <property type="match status" value="1"/>
</dbReference>
<dbReference type="InterPro" id="IPR006068">
    <property type="entry name" value="ATPase_P-typ_cation-transptr_C"/>
</dbReference>
<dbReference type="PRINTS" id="PR01836">
    <property type="entry name" value="MGATPASE"/>
</dbReference>
<evidence type="ECO:0000256" key="14">
    <source>
        <dbReference type="ARBA" id="ARBA00022989"/>
    </source>
</evidence>
<dbReference type="NCBIfam" id="TIGR01494">
    <property type="entry name" value="ATPase_P-type"/>
    <property type="match status" value="2"/>
</dbReference>
<evidence type="ECO:0000256" key="11">
    <source>
        <dbReference type="ARBA" id="ARBA00022840"/>
    </source>
</evidence>
<feature type="domain" description="Cation-transporting P-type ATPase N-terminal" evidence="19">
    <location>
        <begin position="51"/>
        <end position="124"/>
    </location>
</feature>
<evidence type="ECO:0000313" key="20">
    <source>
        <dbReference type="EMBL" id="MFC3108188.1"/>
    </source>
</evidence>
<dbReference type="SUPFAM" id="SSF81665">
    <property type="entry name" value="Calcium ATPase, transmembrane domain M"/>
    <property type="match status" value="1"/>
</dbReference>
<evidence type="ECO:0000256" key="9">
    <source>
        <dbReference type="ARBA" id="ARBA00022692"/>
    </source>
</evidence>
<evidence type="ECO:0000256" key="13">
    <source>
        <dbReference type="ARBA" id="ARBA00022967"/>
    </source>
</evidence>
<sequence>MNLNILKDSFVGFVRSHGMTRHFRRLAVLDMFKGSAASREVPPSLAQTLIAAAQADTAALLARLNSRVDGLTEAEADDIRAQVGLNEVQHEKPLPWWMHLWQCYKNPFNLLLTVLALVSYYTEDMKATIVIGTMVVLSTLMRFVQELRSNKAADQLKEMVSNTATVLRRDPEQRYSHDDADAALRLLDMTLHPKGVKRIELPIKHLVPGDIVQLAAGDMIPADLRVLTAKDLFISQAAMTGESLPVEKFAVHRGSEAGNPLELDNLCFMGTNVVSGSATSVVIGTGNQTYFGAIAERVTASDRGPTAFQSGVNRVSWLLIRFMLVMTPIVLLINGFTKGDWVEAALFALSVAVGLTPEMLPMIVTSTLAKGAVTLSRQKVIVKRLDAIQNFGAMDVLCTDKTGTLTQDKIFLERHTDIYGQPYDAVLQYAYLNSYYQTGLKNLLDVAVLEHAELQREMSVASAYRKVDEIPFDFERRRMSVVVSEREDHHELICKGALEEMVSICTHAWEDGRAVPLTTQLLSQIRATTAALNGEGLRVVAVAAKDLPPTKEVYGVADESDLVLIGYIAFLDPPKESTRPAIAALNRHGVEVKVLTGDNELVTAKICRQVGLAVQGMLLGAEVERMSDAELAIAVESTTVFAKLSPMHKERIVRVLHDNGHVVGFMGDGINDAAALRAADIGISVDTAVDIAKEAADLILLEKSLMVLEEGVLEGRRTFANMLKYIKMTASSNFGNVFSVLIASAFLPFLPMLPLHLLVQNLLYDVSQIAIPFDNVDDEFLQKPQRWNPADIGRFMVYFGPISSIFDITTFALMWYVFGANTLQHQTLFQSAWFIEGLLSQTLIVHMIRTQKIPFIQSRASWPLLGMTIVIMVLGVMLPMSLVAHYFKLQALPISYFYWLFAILLAYGGLTQAMKGWYARRYGWQ</sequence>
<protein>
    <recommendedName>
        <fullName evidence="5">Magnesium-transporting ATPase, P-type 1</fullName>
        <ecNumber evidence="4">7.2.2.14</ecNumber>
    </recommendedName>
    <alternativeName>
        <fullName evidence="16">Mg(2+) transport ATPase, P-type 1</fullName>
    </alternativeName>
</protein>
<feature type="transmembrane region" description="Helical" evidence="18">
    <location>
        <begin position="896"/>
        <end position="918"/>
    </location>
</feature>
<dbReference type="Gene3D" id="2.70.150.10">
    <property type="entry name" value="Calcium-transporting ATPase, cytoplasmic transduction domain A"/>
    <property type="match status" value="1"/>
</dbReference>
<dbReference type="NCBIfam" id="TIGR01524">
    <property type="entry name" value="ATPase-IIIB_Mg"/>
    <property type="match status" value="1"/>
</dbReference>
<keyword evidence="15 18" id="KW-0472">Membrane</keyword>
<comment type="catalytic activity">
    <reaction evidence="17">
        <text>Mg(2+)(out) + ATP + H2O = Mg(2+)(in) + ADP + phosphate + H(+)</text>
        <dbReference type="Rhea" id="RHEA:10260"/>
        <dbReference type="ChEBI" id="CHEBI:15377"/>
        <dbReference type="ChEBI" id="CHEBI:15378"/>
        <dbReference type="ChEBI" id="CHEBI:18420"/>
        <dbReference type="ChEBI" id="CHEBI:30616"/>
        <dbReference type="ChEBI" id="CHEBI:43474"/>
        <dbReference type="ChEBI" id="CHEBI:456216"/>
        <dbReference type="EC" id="7.2.2.14"/>
    </reaction>
</comment>
<keyword evidence="14 18" id="KW-1133">Transmembrane helix</keyword>
<reference evidence="21" key="1">
    <citation type="journal article" date="2019" name="Int. J. Syst. Evol. Microbiol.">
        <title>The Global Catalogue of Microorganisms (GCM) 10K type strain sequencing project: providing services to taxonomists for standard genome sequencing and annotation.</title>
        <authorList>
            <consortium name="The Broad Institute Genomics Platform"/>
            <consortium name="The Broad Institute Genome Sequencing Center for Infectious Disease"/>
            <person name="Wu L."/>
            <person name="Ma J."/>
        </authorList>
    </citation>
    <scope>NUCLEOTIDE SEQUENCE [LARGE SCALE GENOMIC DNA]</scope>
    <source>
        <strain evidence="21">KCTC 42986</strain>
    </source>
</reference>
<keyword evidence="8" id="KW-0597">Phosphoprotein</keyword>
<dbReference type="PROSITE" id="PS00154">
    <property type="entry name" value="ATPASE_E1_E2"/>
    <property type="match status" value="1"/>
</dbReference>
<keyword evidence="21" id="KW-1185">Reference proteome</keyword>
<dbReference type="InterPro" id="IPR004014">
    <property type="entry name" value="ATPase_P-typ_cation-transptr_N"/>
</dbReference>
<dbReference type="InterPro" id="IPR023299">
    <property type="entry name" value="ATPase_P-typ_cyto_dom_N"/>
</dbReference>
<evidence type="ECO:0000256" key="2">
    <source>
        <dbReference type="ARBA" id="ARBA00004429"/>
    </source>
</evidence>
<gene>
    <name evidence="20" type="primary">mgtA</name>
    <name evidence="20" type="ORF">ACFOFO_09470</name>
</gene>
<dbReference type="SFLD" id="SFLDS00003">
    <property type="entry name" value="Haloacid_Dehalogenase"/>
    <property type="match status" value="1"/>
</dbReference>
<evidence type="ECO:0000256" key="3">
    <source>
        <dbReference type="ARBA" id="ARBA00008746"/>
    </source>
</evidence>
<evidence type="ECO:0000256" key="4">
    <source>
        <dbReference type="ARBA" id="ARBA00012786"/>
    </source>
</evidence>
<evidence type="ECO:0000259" key="19">
    <source>
        <dbReference type="SMART" id="SM00831"/>
    </source>
</evidence>
<dbReference type="InterPro" id="IPR023214">
    <property type="entry name" value="HAD_sf"/>
</dbReference>
<dbReference type="SFLD" id="SFLDF00027">
    <property type="entry name" value="p-type_atpase"/>
    <property type="match status" value="1"/>
</dbReference>
<dbReference type="InterPro" id="IPR023298">
    <property type="entry name" value="ATPase_P-typ_TM_dom_sf"/>
</dbReference>
<proteinExistence type="inferred from homology"/>
<dbReference type="InterPro" id="IPR001757">
    <property type="entry name" value="P_typ_ATPase"/>
</dbReference>
<feature type="transmembrane region" description="Helical" evidence="18">
    <location>
        <begin position="795"/>
        <end position="818"/>
    </location>
</feature>
<dbReference type="Pfam" id="PF00122">
    <property type="entry name" value="E1-E2_ATPase"/>
    <property type="match status" value="1"/>
</dbReference>
<comment type="caution">
    <text evidence="20">The sequence shown here is derived from an EMBL/GenBank/DDBJ whole genome shotgun (WGS) entry which is preliminary data.</text>
</comment>
<dbReference type="InterPro" id="IPR008250">
    <property type="entry name" value="ATPase_P-typ_transduc_dom_A_sf"/>
</dbReference>
<dbReference type="EMBL" id="JBHRTP010000024">
    <property type="protein sequence ID" value="MFC3108188.1"/>
    <property type="molecule type" value="Genomic_DNA"/>
</dbReference>
<dbReference type="Gene3D" id="3.40.50.1000">
    <property type="entry name" value="HAD superfamily/HAD-like"/>
    <property type="match status" value="1"/>
</dbReference>
<dbReference type="SUPFAM" id="SSF81653">
    <property type="entry name" value="Calcium ATPase, transduction domain A"/>
    <property type="match status" value="1"/>
</dbReference>
<keyword evidence="12" id="KW-0460">Magnesium</keyword>
<dbReference type="NCBIfam" id="NF011702">
    <property type="entry name" value="PRK15122.1"/>
    <property type="match status" value="1"/>
</dbReference>
<dbReference type="InterPro" id="IPR059000">
    <property type="entry name" value="ATPase_P-type_domA"/>
</dbReference>
<dbReference type="InterPro" id="IPR018303">
    <property type="entry name" value="ATPase_P-typ_P_site"/>
</dbReference>
<dbReference type="Gene3D" id="3.40.1110.10">
    <property type="entry name" value="Calcium-transporting ATPase, cytoplasmic domain N"/>
    <property type="match status" value="1"/>
</dbReference>
<evidence type="ECO:0000256" key="15">
    <source>
        <dbReference type="ARBA" id="ARBA00023136"/>
    </source>
</evidence>
<keyword evidence="10" id="KW-0547">Nucleotide-binding</keyword>
<feature type="transmembrane region" description="Helical" evidence="18">
    <location>
        <begin position="860"/>
        <end position="884"/>
    </location>
</feature>
<dbReference type="PANTHER" id="PTHR42861">
    <property type="entry name" value="CALCIUM-TRANSPORTING ATPASE"/>
    <property type="match status" value="1"/>
</dbReference>
<evidence type="ECO:0000256" key="6">
    <source>
        <dbReference type="ARBA" id="ARBA00022475"/>
    </source>
</evidence>
<evidence type="ECO:0000256" key="12">
    <source>
        <dbReference type="ARBA" id="ARBA00022842"/>
    </source>
</evidence>
<dbReference type="Proteomes" id="UP001595530">
    <property type="component" value="Unassembled WGS sequence"/>
</dbReference>
<dbReference type="SMART" id="SM00831">
    <property type="entry name" value="Cation_ATPase_N"/>
    <property type="match status" value="1"/>
</dbReference>
<keyword evidence="7" id="KW-0997">Cell inner membrane</keyword>
<dbReference type="Pfam" id="PF13246">
    <property type="entry name" value="Cation_ATPase"/>
    <property type="match status" value="1"/>
</dbReference>
<dbReference type="EC" id="7.2.2.14" evidence="4"/>
<feature type="transmembrane region" description="Helical" evidence="18">
    <location>
        <begin position="830"/>
        <end position="848"/>
    </location>
</feature>
<dbReference type="SUPFAM" id="SSF56784">
    <property type="entry name" value="HAD-like"/>
    <property type="match status" value="1"/>
</dbReference>
<keyword evidence="11" id="KW-0067">ATP-binding</keyword>